<proteinExistence type="predicted"/>
<dbReference type="Proteomes" id="UP000003163">
    <property type="component" value="Unassembled WGS sequence"/>
</dbReference>
<evidence type="ECO:0000313" key="1">
    <source>
        <dbReference type="EMBL" id="EJW04250.1"/>
    </source>
</evidence>
<gene>
    <name evidence="1" type="ORF">EDEG_01482</name>
</gene>
<dbReference type="OrthoDB" id="2195233at2759"/>
<dbReference type="AlphaFoldDB" id="J9DNX6"/>
<dbReference type="VEuPathDB" id="MicrosporidiaDB:EDEG_01482"/>
<dbReference type="InParanoid" id="J9DNX6"/>
<name>J9DNX6_EDHAE</name>
<dbReference type="HOGENOM" id="CLU_2171013_0_0_1"/>
<dbReference type="EMBL" id="AFBI03000021">
    <property type="protein sequence ID" value="EJW04250.1"/>
    <property type="molecule type" value="Genomic_DNA"/>
</dbReference>
<organism evidence="1 2">
    <name type="scientific">Edhazardia aedis (strain USNM 41457)</name>
    <name type="common">Microsporidian parasite</name>
    <dbReference type="NCBI Taxonomy" id="1003232"/>
    <lineage>
        <taxon>Eukaryota</taxon>
        <taxon>Fungi</taxon>
        <taxon>Fungi incertae sedis</taxon>
        <taxon>Microsporidia</taxon>
        <taxon>Edhazardia</taxon>
    </lineage>
</organism>
<keyword evidence="2" id="KW-1185">Reference proteome</keyword>
<comment type="caution">
    <text evidence="1">The sequence shown here is derived from an EMBL/GenBank/DDBJ whole genome shotgun (WGS) entry which is preliminary data.</text>
</comment>
<protein>
    <submittedName>
        <fullName evidence="1">Uncharacterized protein</fullName>
    </submittedName>
</protein>
<sequence length="110" mass="13187">MCYHMGIGCATDEAVKSKNWEKVRKHSENYMKEFVKKRRRIKKFENNDRVLIKNHLRKTKNDEIFLKKGKIVKNEYGDVYEVLKDRKLIKRHASQLRWCSKGEVGNDDCI</sequence>
<reference evidence="2" key="2">
    <citation type="submission" date="2015-07" db="EMBL/GenBank/DDBJ databases">
        <title>Contrasting host-pathogen interactions and genome evolution in two generalist and specialist microsporidian pathogens of mosquitoes.</title>
        <authorList>
            <consortium name="The Broad Institute Genomics Platform"/>
            <consortium name="The Broad Institute Genome Sequencing Center for Infectious Disease"/>
            <person name="Cuomo C.A."/>
            <person name="Sanscrainte N.D."/>
            <person name="Goldberg J.M."/>
            <person name="Heiman D."/>
            <person name="Young S."/>
            <person name="Zeng Q."/>
            <person name="Becnel J.J."/>
            <person name="Birren B.W."/>
        </authorList>
    </citation>
    <scope>NUCLEOTIDE SEQUENCE [LARGE SCALE GENOMIC DNA]</scope>
    <source>
        <strain evidence="2">USNM 41457</strain>
    </source>
</reference>
<reference evidence="1 2" key="1">
    <citation type="submission" date="2011-08" db="EMBL/GenBank/DDBJ databases">
        <authorList>
            <person name="Liu Z.J."/>
            <person name="Shi F.L."/>
            <person name="Lu J.Q."/>
            <person name="Li M."/>
            <person name="Wang Z.L."/>
        </authorList>
    </citation>
    <scope>NUCLEOTIDE SEQUENCE [LARGE SCALE GENOMIC DNA]</scope>
    <source>
        <strain evidence="1 2">USNM 41457</strain>
    </source>
</reference>
<evidence type="ECO:0000313" key="2">
    <source>
        <dbReference type="Proteomes" id="UP000003163"/>
    </source>
</evidence>
<accession>J9DNX6</accession>